<dbReference type="SUPFAM" id="SSF46785">
    <property type="entry name" value="Winged helix' DNA-binding domain"/>
    <property type="match status" value="1"/>
</dbReference>
<dbReference type="GO" id="GO:0006355">
    <property type="term" value="P:regulation of DNA-templated transcription"/>
    <property type="evidence" value="ECO:0007669"/>
    <property type="project" value="UniProtKB-ARBA"/>
</dbReference>
<protein>
    <submittedName>
        <fullName evidence="1">Uncharacterized protein</fullName>
    </submittedName>
</protein>
<dbReference type="EMBL" id="ASRX01000013">
    <property type="protein sequence ID" value="EYF07072.1"/>
    <property type="molecule type" value="Genomic_DNA"/>
</dbReference>
<name>A0A017TDW2_9BACT</name>
<accession>A0A017TDW2</accession>
<comment type="caution">
    <text evidence="1">The sequence shown here is derived from an EMBL/GenBank/DDBJ whole genome shotgun (WGS) entry which is preliminary data.</text>
</comment>
<evidence type="ECO:0000313" key="2">
    <source>
        <dbReference type="Proteomes" id="UP000019678"/>
    </source>
</evidence>
<proteinExistence type="predicted"/>
<sequence length="77" mass="8291">MAFDLVLMTPADGKCEITNAQLGKRCGLSASTAGRALRELRDAGLIIMRRRGSVANVVTWTEASQRTIAGRRSGERA</sequence>
<dbReference type="InterPro" id="IPR036390">
    <property type="entry name" value="WH_DNA-bd_sf"/>
</dbReference>
<dbReference type="Gene3D" id="1.10.10.10">
    <property type="entry name" value="Winged helix-like DNA-binding domain superfamily/Winged helix DNA-binding domain"/>
    <property type="match status" value="1"/>
</dbReference>
<dbReference type="CDD" id="cd00090">
    <property type="entry name" value="HTH_ARSR"/>
    <property type="match status" value="1"/>
</dbReference>
<dbReference type="InterPro" id="IPR036388">
    <property type="entry name" value="WH-like_DNA-bd_sf"/>
</dbReference>
<organism evidence="1 2">
    <name type="scientific">Chondromyces apiculatus DSM 436</name>
    <dbReference type="NCBI Taxonomy" id="1192034"/>
    <lineage>
        <taxon>Bacteria</taxon>
        <taxon>Pseudomonadati</taxon>
        <taxon>Myxococcota</taxon>
        <taxon>Polyangia</taxon>
        <taxon>Polyangiales</taxon>
        <taxon>Polyangiaceae</taxon>
        <taxon>Chondromyces</taxon>
    </lineage>
</organism>
<keyword evidence="2" id="KW-1185">Reference proteome</keyword>
<gene>
    <name evidence="1" type="ORF">CAP_1331</name>
</gene>
<dbReference type="Proteomes" id="UP000019678">
    <property type="component" value="Unassembled WGS sequence"/>
</dbReference>
<reference evidence="1 2" key="1">
    <citation type="submission" date="2013-05" db="EMBL/GenBank/DDBJ databases">
        <title>Genome assembly of Chondromyces apiculatus DSM 436.</title>
        <authorList>
            <person name="Sharma G."/>
            <person name="Khatri I."/>
            <person name="Kaur C."/>
            <person name="Mayilraj S."/>
            <person name="Subramanian S."/>
        </authorList>
    </citation>
    <scope>NUCLEOTIDE SEQUENCE [LARGE SCALE GENOMIC DNA]</scope>
    <source>
        <strain evidence="1 2">DSM 436</strain>
    </source>
</reference>
<dbReference type="Pfam" id="PF13412">
    <property type="entry name" value="HTH_24"/>
    <property type="match status" value="1"/>
</dbReference>
<evidence type="ECO:0000313" key="1">
    <source>
        <dbReference type="EMBL" id="EYF07072.1"/>
    </source>
</evidence>
<dbReference type="InterPro" id="IPR011991">
    <property type="entry name" value="ArsR-like_HTH"/>
</dbReference>
<dbReference type="AlphaFoldDB" id="A0A017TDW2"/>